<dbReference type="EMBL" id="MT142280">
    <property type="protein sequence ID" value="QJA77388.1"/>
    <property type="molecule type" value="Genomic_DNA"/>
</dbReference>
<evidence type="ECO:0000313" key="3">
    <source>
        <dbReference type="EMBL" id="QJA77388.1"/>
    </source>
</evidence>
<proteinExistence type="predicted"/>
<keyword evidence="1" id="KW-1133">Transmembrane helix</keyword>
<keyword evidence="1" id="KW-0472">Membrane</keyword>
<dbReference type="AlphaFoldDB" id="A0A6M3K637"/>
<keyword evidence="1" id="KW-0812">Transmembrane</keyword>
<evidence type="ECO:0000256" key="1">
    <source>
        <dbReference type="SAM" id="Phobius"/>
    </source>
</evidence>
<dbReference type="EMBL" id="MT141244">
    <property type="protein sequence ID" value="QJA56888.1"/>
    <property type="molecule type" value="Genomic_DNA"/>
</dbReference>
<name>A0A6M3K637_9ZZZZ</name>
<accession>A0A6M3K637</accession>
<feature type="transmembrane region" description="Helical" evidence="1">
    <location>
        <begin position="53"/>
        <end position="77"/>
    </location>
</feature>
<gene>
    <name evidence="3" type="ORF">MM415A01315_0019</name>
    <name evidence="2" type="ORF">MM415B01776_0006</name>
</gene>
<sequence>MEKLTATKRDEMLVKMYGTIQRLDERTEAQEKHLQVMNDNGRTRDKRITRLEIGLASLVCLLIGGGLVDANITHLILG</sequence>
<organism evidence="3">
    <name type="scientific">viral metagenome</name>
    <dbReference type="NCBI Taxonomy" id="1070528"/>
    <lineage>
        <taxon>unclassified sequences</taxon>
        <taxon>metagenomes</taxon>
        <taxon>organismal metagenomes</taxon>
    </lineage>
</organism>
<protein>
    <submittedName>
        <fullName evidence="3">Uncharacterized protein</fullName>
    </submittedName>
</protein>
<evidence type="ECO:0000313" key="2">
    <source>
        <dbReference type="EMBL" id="QJA56888.1"/>
    </source>
</evidence>
<reference evidence="3" key="1">
    <citation type="submission" date="2020-03" db="EMBL/GenBank/DDBJ databases">
        <title>The deep terrestrial virosphere.</title>
        <authorList>
            <person name="Holmfeldt K."/>
            <person name="Nilsson E."/>
            <person name="Simone D."/>
            <person name="Lopez-Fernandez M."/>
            <person name="Wu X."/>
            <person name="de Brujin I."/>
            <person name="Lundin D."/>
            <person name="Andersson A."/>
            <person name="Bertilsson S."/>
            <person name="Dopson M."/>
        </authorList>
    </citation>
    <scope>NUCLEOTIDE SEQUENCE</scope>
    <source>
        <strain evidence="3">MM415A01315</strain>
        <strain evidence="2">MM415B01776</strain>
    </source>
</reference>